<accession>A0AAQ1P2H2</accession>
<evidence type="ECO:0000313" key="1">
    <source>
        <dbReference type="EMBL" id="SOR63133.1"/>
    </source>
</evidence>
<comment type="caution">
    <text evidence="1">The sequence shown here is derived from an EMBL/GenBank/DDBJ whole genome shotgun (WGS) entry which is preliminary data.</text>
</comment>
<evidence type="ECO:0000313" key="2">
    <source>
        <dbReference type="Proteomes" id="UP000234460"/>
    </source>
</evidence>
<organism evidence="1 2">
    <name type="scientific">Leptospira interrogans serovar Manilae</name>
    <dbReference type="NCBI Taxonomy" id="214675"/>
    <lineage>
        <taxon>Bacteria</taxon>
        <taxon>Pseudomonadati</taxon>
        <taxon>Spirochaetota</taxon>
        <taxon>Spirochaetia</taxon>
        <taxon>Leptospirales</taxon>
        <taxon>Leptospiraceae</taxon>
        <taxon>Leptospira</taxon>
    </lineage>
</organism>
<reference evidence="1 2" key="1">
    <citation type="submission" date="2017-11" db="EMBL/GenBank/DDBJ databases">
        <authorList>
            <person name="Lechat P."/>
        </authorList>
    </citation>
    <scope>NUCLEOTIDE SEQUENCE [LARGE SCALE GENOMIC DNA]</scope>
    <source>
        <strain evidence="1">L495</strain>
    </source>
</reference>
<dbReference type="EMBL" id="OEJX01000057">
    <property type="protein sequence ID" value="SOR63133.1"/>
    <property type="molecule type" value="Genomic_DNA"/>
</dbReference>
<dbReference type="Proteomes" id="UP000234460">
    <property type="component" value="Chromosome LMANV2"/>
</dbReference>
<proteinExistence type="predicted"/>
<protein>
    <submittedName>
        <fullName evidence="1">Uncharacterized protein</fullName>
    </submittedName>
</protein>
<sequence length="57" mass="6646">MLIDFERQQKRHAEFREHSTERSTLPIAFALDSTELTLIDTLSKHLRVFNFTGIGNI</sequence>
<dbReference type="AlphaFoldDB" id="A0AAQ1P2H2"/>
<name>A0AAQ1P2H2_LEPIR</name>
<dbReference type="RefSeq" id="WP_154590851.1">
    <property type="nucleotide sequence ID" value="NZ_CP011931.1"/>
</dbReference>
<gene>
    <name evidence="1" type="ORF">LMANV2_600005</name>
</gene>